<dbReference type="PANTHER" id="PTHR30348">
    <property type="entry name" value="UNCHARACTERIZED PROTEIN YECE"/>
    <property type="match status" value="1"/>
</dbReference>
<evidence type="ECO:0000313" key="2">
    <source>
        <dbReference type="Proteomes" id="UP000481033"/>
    </source>
</evidence>
<name>A0A6M0RUY8_9CYAN</name>
<dbReference type="EMBL" id="QXHD01000004">
    <property type="protein sequence ID" value="NEZ59979.1"/>
    <property type="molecule type" value="Genomic_DNA"/>
</dbReference>
<dbReference type="PANTHER" id="PTHR30348:SF9">
    <property type="entry name" value="UPF0759 PROTEIN YECE"/>
    <property type="match status" value="1"/>
</dbReference>
<evidence type="ECO:0000313" key="1">
    <source>
        <dbReference type="EMBL" id="NEZ59979.1"/>
    </source>
</evidence>
<dbReference type="InterPro" id="IPR036520">
    <property type="entry name" value="UPF0759_sf"/>
</dbReference>
<proteinExistence type="predicted"/>
<comment type="caution">
    <text evidence="1">The sequence shown here is derived from an EMBL/GenBank/DDBJ whole genome shotgun (WGS) entry which is preliminary data.</text>
</comment>
<reference evidence="1 2" key="1">
    <citation type="journal article" date="2020" name="Microb. Ecol.">
        <title>Ecogenomics of the Marine Benthic Filamentous Cyanobacterium Adonisia.</title>
        <authorList>
            <person name="Walter J.M."/>
            <person name="Coutinho F.H."/>
            <person name="Leomil L."/>
            <person name="Hargreaves P.I."/>
            <person name="Campeao M.E."/>
            <person name="Vieira V.V."/>
            <person name="Silva B.S."/>
            <person name="Fistarol G.O."/>
            <person name="Salomon P.S."/>
            <person name="Sawabe T."/>
            <person name="Mino S."/>
            <person name="Hosokawa M."/>
            <person name="Miyashita H."/>
            <person name="Maruyama F."/>
            <person name="van Verk M.C."/>
            <person name="Dutilh B.E."/>
            <person name="Thompson C.C."/>
            <person name="Thompson F.L."/>
        </authorList>
    </citation>
    <scope>NUCLEOTIDE SEQUENCE [LARGE SCALE GENOMIC DNA]</scope>
    <source>
        <strain evidence="1 2">CCMR0081</strain>
    </source>
</reference>
<dbReference type="RefSeq" id="WP_163702724.1">
    <property type="nucleotide sequence ID" value="NZ_QXHD01000004.1"/>
</dbReference>
<gene>
    <name evidence="1" type="ORF">DXZ20_30910</name>
</gene>
<keyword evidence="2" id="KW-1185">Reference proteome</keyword>
<protein>
    <submittedName>
        <fullName evidence="1">DUF72 domain-containing protein</fullName>
    </submittedName>
</protein>
<dbReference type="AlphaFoldDB" id="A0A6M0RUY8"/>
<sequence length="288" mass="33075">MADFRIGCAVWACREWLGDFYPKGSRASDFLRLYGDRMTCVEGNTTFYSIPISETVQRWAENTPDAFRFCPKLPRTVTHSGELMPQRSAALDFLTLMQGLGSKLGPIFAQLPPRYSPRLFADLSKFVANWPHQQCPLSLEVRHLDWFKSPHLERLDELLTRWSVGRVLLDTRPIYTWSNLAEDPQLRSERKKPRVPLLPAATAPLVLVRYISHPDLDRNRDFLKGWVQQVGDWLAQGISVYFFVHCPHEAKSPAIARYFQEQLEKAGVDVPPLPWSLIQSPPQQLGLF</sequence>
<dbReference type="Proteomes" id="UP000481033">
    <property type="component" value="Unassembled WGS sequence"/>
</dbReference>
<accession>A0A6M0RUY8</accession>
<organism evidence="1 2">
    <name type="scientific">Adonisia turfae CCMR0081</name>
    <dbReference type="NCBI Taxonomy" id="2292702"/>
    <lineage>
        <taxon>Bacteria</taxon>
        <taxon>Bacillati</taxon>
        <taxon>Cyanobacteriota</taxon>
        <taxon>Adonisia</taxon>
        <taxon>Adonisia turfae</taxon>
    </lineage>
</organism>
<dbReference type="SUPFAM" id="SSF117396">
    <property type="entry name" value="TM1631-like"/>
    <property type="match status" value="1"/>
</dbReference>
<dbReference type="Gene3D" id="3.20.20.410">
    <property type="entry name" value="Protein of unknown function UPF0759"/>
    <property type="match status" value="1"/>
</dbReference>
<dbReference type="Pfam" id="PF01904">
    <property type="entry name" value="DUF72"/>
    <property type="match status" value="1"/>
</dbReference>
<dbReference type="InterPro" id="IPR002763">
    <property type="entry name" value="DUF72"/>
</dbReference>